<dbReference type="EMBL" id="JARBWL010000002">
    <property type="protein sequence ID" value="MDI2593753.1"/>
    <property type="molecule type" value="Genomic_DNA"/>
</dbReference>
<reference evidence="1 2" key="1">
    <citation type="submission" date="2023-02" db="EMBL/GenBank/DDBJ databases">
        <title>Pseudomonas chrutzelriedensis sp. nov., a potently antifungal strain isolated from moss.</title>
        <authorList>
            <person name="Schnyder A."/>
            <person name="Kalawong R."/>
            <person name="Eberl L."/>
            <person name="Agnoli K."/>
        </authorList>
    </citation>
    <scope>NUCLEOTIDE SEQUENCE [LARGE SCALE GENOMIC DNA]</scope>
    <source>
        <strain evidence="1 2">681</strain>
    </source>
</reference>
<evidence type="ECO:0000313" key="1">
    <source>
        <dbReference type="EMBL" id="MDI2593753.1"/>
    </source>
</evidence>
<organism evidence="1 2">
    <name type="scientific">Pseudomonas fungipugnans</name>
    <dbReference type="NCBI Taxonomy" id="3024217"/>
    <lineage>
        <taxon>Bacteria</taxon>
        <taxon>Pseudomonadati</taxon>
        <taxon>Pseudomonadota</taxon>
        <taxon>Gammaproteobacteria</taxon>
        <taxon>Pseudomonadales</taxon>
        <taxon>Pseudomonadaceae</taxon>
        <taxon>Pseudomonas</taxon>
    </lineage>
</organism>
<keyword evidence="2" id="KW-1185">Reference proteome</keyword>
<dbReference type="Gene3D" id="3.40.630.30">
    <property type="match status" value="1"/>
</dbReference>
<dbReference type="Proteomes" id="UP001159100">
    <property type="component" value="Unassembled WGS sequence"/>
</dbReference>
<sequence length="352" mass="39286">MNTVSYVERSPVLADNQRRTDGFILRSGKVEDAEALASLFRISYGETTHPCQNTRYIYNAIISELQEWFVLENDASIVGCSCIARRTWNRTWESCYGVVHPGARRSGGISSLIKLSFEGFDPDPIEIGFYVPRSRAIYSIMSQIRKGVLVGHDGGPNTVDGIREYHFTAIHPPAADGFSHIAPSYVSELKSSFIKDHLYDPLGLQPINGDYPNTYFTGPSDTEEHGSFLYSCDAVADAFTVSGYTGAATTEREVFLELKSAIATWETSAYIGAYMLADKVELISQMVKLGFVMTAYLPAWHLHAGVRFDCVMLVRHRFLQPPQSHGFDHEVAFFDQAYSELTQSLCLIGRNN</sequence>
<accession>A0ABT6QS73</accession>
<proteinExistence type="predicted"/>
<comment type="caution">
    <text evidence="1">The sequence shown here is derived from an EMBL/GenBank/DDBJ whole genome shotgun (WGS) entry which is preliminary data.</text>
</comment>
<gene>
    <name evidence="1" type="ORF">POF45_20350</name>
</gene>
<dbReference type="RefSeq" id="WP_282316569.1">
    <property type="nucleotide sequence ID" value="NZ_JARBWL010000002.1"/>
</dbReference>
<protein>
    <recommendedName>
        <fullName evidence="3">N-acetyltransferase domain-containing protein</fullName>
    </recommendedName>
</protein>
<name>A0ABT6QS73_9PSED</name>
<dbReference type="SUPFAM" id="SSF55729">
    <property type="entry name" value="Acyl-CoA N-acyltransferases (Nat)"/>
    <property type="match status" value="1"/>
</dbReference>
<evidence type="ECO:0000313" key="2">
    <source>
        <dbReference type="Proteomes" id="UP001159100"/>
    </source>
</evidence>
<dbReference type="InterPro" id="IPR016181">
    <property type="entry name" value="Acyl_CoA_acyltransferase"/>
</dbReference>
<evidence type="ECO:0008006" key="3">
    <source>
        <dbReference type="Google" id="ProtNLM"/>
    </source>
</evidence>